<name>A0A1M7RY68_9FIRM</name>
<dbReference type="SUPFAM" id="SSF53756">
    <property type="entry name" value="UDP-Glycosyltransferase/glycogen phosphorylase"/>
    <property type="match status" value="1"/>
</dbReference>
<dbReference type="PANTHER" id="PTHR37316">
    <property type="entry name" value="TEICHOIC ACID GLYCEROL-PHOSPHATE PRIMASE"/>
    <property type="match status" value="1"/>
</dbReference>
<sequence>MDKEKRYVAKRKIKAFLYGIPYLLCRIFPINKNKIVLWTFEGTGGYGCSPRYIAEELLKQKKEGKNSFELYWIVKDISKEFPKEIHKIKDTTWNRAFHMTTARFWIGNTRTFYGTRKRKSTTYIQTWHGSLSLKPIGKYRGNLFSKMAYLVSKADSDLIDHAISGSSYCTDMWRDGLIYDGVINQLGSPRCDVFVNNVAEKRMELRHEYNIPEEAKIIIYAPTFRGGSQGTKRAINENPITIDFDRVLEAFEKRFGGEWYMFLRLHPQLSVYCEGMSVKNKNSRLIDVTQRPDMNEIMAATDAIITDYSTCIFEGFLNGQMGFIYADDLEDYVKDRGSLMLELDEIPFSTASDNDALVSNILAFDEKEYAEKLKCFIEKNGIINDGHATERTVKLIEENYG</sequence>
<dbReference type="GO" id="GO:0005886">
    <property type="term" value="C:plasma membrane"/>
    <property type="evidence" value="ECO:0007669"/>
    <property type="project" value="UniProtKB-SubCell"/>
</dbReference>
<dbReference type="InterPro" id="IPR007554">
    <property type="entry name" value="Glycerophosphate_synth"/>
</dbReference>
<dbReference type="Gene3D" id="3.40.50.12580">
    <property type="match status" value="1"/>
</dbReference>
<keyword evidence="5" id="KW-0777">Teichoic acid biosynthesis</keyword>
<evidence type="ECO:0000256" key="5">
    <source>
        <dbReference type="ARBA" id="ARBA00022944"/>
    </source>
</evidence>
<evidence type="ECO:0000313" key="8">
    <source>
        <dbReference type="Proteomes" id="UP000184097"/>
    </source>
</evidence>
<dbReference type="GO" id="GO:0047355">
    <property type="term" value="F:CDP-glycerol glycerophosphotransferase activity"/>
    <property type="evidence" value="ECO:0007669"/>
    <property type="project" value="InterPro"/>
</dbReference>
<evidence type="ECO:0000256" key="4">
    <source>
        <dbReference type="ARBA" id="ARBA00022679"/>
    </source>
</evidence>
<dbReference type="InterPro" id="IPR043149">
    <property type="entry name" value="TagF_N"/>
</dbReference>
<dbReference type="RefSeq" id="WP_072700908.1">
    <property type="nucleotide sequence ID" value="NZ_FRDH01000003.1"/>
</dbReference>
<dbReference type="InterPro" id="IPR043148">
    <property type="entry name" value="TagF_C"/>
</dbReference>
<evidence type="ECO:0000256" key="6">
    <source>
        <dbReference type="ARBA" id="ARBA00023136"/>
    </source>
</evidence>
<keyword evidence="4 7" id="KW-0808">Transferase</keyword>
<dbReference type="Pfam" id="PF04464">
    <property type="entry name" value="Glyphos_transf"/>
    <property type="match status" value="1"/>
</dbReference>
<dbReference type="PANTHER" id="PTHR37316:SF3">
    <property type="entry name" value="TEICHOIC ACID GLYCEROL-PHOSPHATE TRANSFERASE"/>
    <property type="match status" value="1"/>
</dbReference>
<dbReference type="EMBL" id="FRDH01000003">
    <property type="protein sequence ID" value="SHN51108.1"/>
    <property type="molecule type" value="Genomic_DNA"/>
</dbReference>
<evidence type="ECO:0000256" key="3">
    <source>
        <dbReference type="ARBA" id="ARBA00022475"/>
    </source>
</evidence>
<keyword evidence="3" id="KW-1003">Cell membrane</keyword>
<reference evidence="7 8" key="1">
    <citation type="submission" date="2016-12" db="EMBL/GenBank/DDBJ databases">
        <authorList>
            <person name="Song W.-J."/>
            <person name="Kurnit D.M."/>
        </authorList>
    </citation>
    <scope>NUCLEOTIDE SEQUENCE [LARGE SCALE GENOMIC DNA]</scope>
    <source>
        <strain evidence="7 8">DSM 14810</strain>
    </source>
</reference>
<evidence type="ECO:0000313" key="7">
    <source>
        <dbReference type="EMBL" id="SHN51108.1"/>
    </source>
</evidence>
<dbReference type="AlphaFoldDB" id="A0A1M7RY68"/>
<gene>
    <name evidence="7" type="ORF">SAMN02745247_00645</name>
</gene>
<organism evidence="7 8">
    <name type="scientific">Butyrivibrio hungatei DSM 14810</name>
    <dbReference type="NCBI Taxonomy" id="1121132"/>
    <lineage>
        <taxon>Bacteria</taxon>
        <taxon>Bacillati</taxon>
        <taxon>Bacillota</taxon>
        <taxon>Clostridia</taxon>
        <taxon>Lachnospirales</taxon>
        <taxon>Lachnospiraceae</taxon>
        <taxon>Butyrivibrio</taxon>
    </lineage>
</organism>
<dbReference type="Gene3D" id="3.40.50.11820">
    <property type="match status" value="1"/>
</dbReference>
<evidence type="ECO:0000256" key="1">
    <source>
        <dbReference type="ARBA" id="ARBA00004202"/>
    </source>
</evidence>
<evidence type="ECO:0000256" key="2">
    <source>
        <dbReference type="ARBA" id="ARBA00010488"/>
    </source>
</evidence>
<proteinExistence type="inferred from homology"/>
<accession>A0A1M7RY68</accession>
<dbReference type="Proteomes" id="UP000184097">
    <property type="component" value="Unassembled WGS sequence"/>
</dbReference>
<comment type="similarity">
    <text evidence="2">Belongs to the CDP-glycerol glycerophosphotransferase family.</text>
</comment>
<protein>
    <submittedName>
        <fullName evidence="7">CDP-glycerol glycerophosphotransferase</fullName>
    </submittedName>
</protein>
<dbReference type="InterPro" id="IPR051612">
    <property type="entry name" value="Teichoic_Acid_Biosynth"/>
</dbReference>
<comment type="subcellular location">
    <subcellularLocation>
        <location evidence="1">Cell membrane</location>
        <topology evidence="1">Peripheral membrane protein</topology>
    </subcellularLocation>
</comment>
<keyword evidence="6" id="KW-0472">Membrane</keyword>
<dbReference type="GO" id="GO:0019350">
    <property type="term" value="P:teichoic acid biosynthetic process"/>
    <property type="evidence" value="ECO:0007669"/>
    <property type="project" value="UniProtKB-KW"/>
</dbReference>